<accession>A0A368JSC2</accession>
<protein>
    <submittedName>
        <fullName evidence="2">Uncharacterized protein</fullName>
    </submittedName>
</protein>
<dbReference type="AlphaFoldDB" id="A0A368JSC2"/>
<feature type="transmembrane region" description="Helical" evidence="1">
    <location>
        <begin position="118"/>
        <end position="138"/>
    </location>
</feature>
<gene>
    <name evidence="2" type="ORF">DUE52_07680</name>
</gene>
<dbReference type="OrthoDB" id="949461at2"/>
<organism evidence="2 3">
    <name type="scientific">Larkinella punicea</name>
    <dbReference type="NCBI Taxonomy" id="2315727"/>
    <lineage>
        <taxon>Bacteria</taxon>
        <taxon>Pseudomonadati</taxon>
        <taxon>Bacteroidota</taxon>
        <taxon>Cytophagia</taxon>
        <taxon>Cytophagales</taxon>
        <taxon>Spirosomataceae</taxon>
        <taxon>Larkinella</taxon>
    </lineage>
</organism>
<dbReference type="RefSeq" id="WP_114405401.1">
    <property type="nucleotide sequence ID" value="NZ_QOWE01000005.1"/>
</dbReference>
<sequence>MLSPHHLTLLRQDLRTLAHIEYEEVENELLDHYATLTEQKMEKGQFFEYASANAWAELGAGPGLNAIQRDYEKNIRKQISSRHLEILKSYFHWPTVLTTLLIGVLVYIVIPILADDVLLLILLLSVFIQMAVVQYCYYKKKELAGTSKKIIWDSLSYRAGILLNSASFFLNMRSTGVIFGVQGPLQINAGIGAILCSIAIIYSMSFIQLYRENFSYKIAY</sequence>
<keyword evidence="3" id="KW-1185">Reference proteome</keyword>
<feature type="transmembrane region" description="Helical" evidence="1">
    <location>
        <begin position="90"/>
        <end position="112"/>
    </location>
</feature>
<keyword evidence="1" id="KW-0472">Membrane</keyword>
<keyword evidence="1" id="KW-0812">Transmembrane</keyword>
<evidence type="ECO:0000313" key="2">
    <source>
        <dbReference type="EMBL" id="RCR70235.1"/>
    </source>
</evidence>
<comment type="caution">
    <text evidence="2">The sequence shown here is derived from an EMBL/GenBank/DDBJ whole genome shotgun (WGS) entry which is preliminary data.</text>
</comment>
<dbReference type="Proteomes" id="UP000253383">
    <property type="component" value="Unassembled WGS sequence"/>
</dbReference>
<name>A0A368JSC2_9BACT</name>
<feature type="transmembrane region" description="Helical" evidence="1">
    <location>
        <begin position="159"/>
        <end position="181"/>
    </location>
</feature>
<evidence type="ECO:0000256" key="1">
    <source>
        <dbReference type="SAM" id="Phobius"/>
    </source>
</evidence>
<keyword evidence="1" id="KW-1133">Transmembrane helix</keyword>
<proteinExistence type="predicted"/>
<dbReference type="EMBL" id="QOWE01000005">
    <property type="protein sequence ID" value="RCR70235.1"/>
    <property type="molecule type" value="Genomic_DNA"/>
</dbReference>
<reference evidence="2 3" key="1">
    <citation type="submission" date="2018-07" db="EMBL/GenBank/DDBJ databases">
        <title>Genome analysis of Larkinella rosea.</title>
        <authorList>
            <person name="Zhou Z."/>
            <person name="Wang G."/>
        </authorList>
    </citation>
    <scope>NUCLEOTIDE SEQUENCE [LARGE SCALE GENOMIC DNA]</scope>
    <source>
        <strain evidence="3">zzj9</strain>
    </source>
</reference>
<feature type="transmembrane region" description="Helical" evidence="1">
    <location>
        <begin position="187"/>
        <end position="210"/>
    </location>
</feature>
<evidence type="ECO:0000313" key="3">
    <source>
        <dbReference type="Proteomes" id="UP000253383"/>
    </source>
</evidence>